<dbReference type="AlphaFoldDB" id="A0ABD2W1Z2"/>
<accession>A0ABD2W1Z2</accession>
<sequence length="191" mass="22639">MCRRRTIPEVTRPDEVFPLVDFPDRDSIDSEERESADFAVDRESIDSDERVIANFTLSEPVAFDSDGEPIYEDSLYSEEASDDDSVITMFHWTIDVLHIDELFAMKSIDLHDGRVRVEFYYQEVRVTINNELIATLDRTMLCHKECEDDDIPACTWCNESQKAKGSRIFAKFDYMHEEQKYYKRKYYYFDE</sequence>
<protein>
    <submittedName>
        <fullName evidence="1">Uncharacterized protein</fullName>
    </submittedName>
</protein>
<dbReference type="Proteomes" id="UP001627154">
    <property type="component" value="Unassembled WGS sequence"/>
</dbReference>
<comment type="caution">
    <text evidence="1">The sequence shown here is derived from an EMBL/GenBank/DDBJ whole genome shotgun (WGS) entry which is preliminary data.</text>
</comment>
<dbReference type="EMBL" id="JBJJXI010000141">
    <property type="protein sequence ID" value="KAL3387055.1"/>
    <property type="molecule type" value="Genomic_DNA"/>
</dbReference>
<proteinExistence type="predicted"/>
<keyword evidence="2" id="KW-1185">Reference proteome</keyword>
<evidence type="ECO:0000313" key="1">
    <source>
        <dbReference type="EMBL" id="KAL3387055.1"/>
    </source>
</evidence>
<gene>
    <name evidence="1" type="ORF">TKK_017632</name>
</gene>
<evidence type="ECO:0000313" key="2">
    <source>
        <dbReference type="Proteomes" id="UP001627154"/>
    </source>
</evidence>
<organism evidence="1 2">
    <name type="scientific">Trichogramma kaykai</name>
    <dbReference type="NCBI Taxonomy" id="54128"/>
    <lineage>
        <taxon>Eukaryota</taxon>
        <taxon>Metazoa</taxon>
        <taxon>Ecdysozoa</taxon>
        <taxon>Arthropoda</taxon>
        <taxon>Hexapoda</taxon>
        <taxon>Insecta</taxon>
        <taxon>Pterygota</taxon>
        <taxon>Neoptera</taxon>
        <taxon>Endopterygota</taxon>
        <taxon>Hymenoptera</taxon>
        <taxon>Apocrita</taxon>
        <taxon>Proctotrupomorpha</taxon>
        <taxon>Chalcidoidea</taxon>
        <taxon>Trichogrammatidae</taxon>
        <taxon>Trichogramma</taxon>
    </lineage>
</organism>
<reference evidence="1 2" key="1">
    <citation type="journal article" date="2024" name="bioRxiv">
        <title>A reference genome for Trichogramma kaykai: A tiny desert-dwelling parasitoid wasp with competing sex-ratio distorters.</title>
        <authorList>
            <person name="Culotta J."/>
            <person name="Lindsey A.R."/>
        </authorList>
    </citation>
    <scope>NUCLEOTIDE SEQUENCE [LARGE SCALE GENOMIC DNA]</scope>
    <source>
        <strain evidence="1 2">KSX58</strain>
    </source>
</reference>
<name>A0ABD2W1Z2_9HYME</name>